<dbReference type="KEGG" id="mcak:MCCS_17320"/>
<evidence type="ECO:0008006" key="3">
    <source>
        <dbReference type="Google" id="ProtNLM"/>
    </source>
</evidence>
<dbReference type="AlphaFoldDB" id="A0A1W7AD66"/>
<keyword evidence="2" id="KW-1185">Reference proteome</keyword>
<dbReference type="OrthoDB" id="2418158at2"/>
<protein>
    <recommendedName>
        <fullName evidence="3">Nuclear transport factor 2 family protein</fullName>
    </recommendedName>
</protein>
<organism evidence="1 2">
    <name type="scientific">Macrococcoides canis</name>
    <dbReference type="NCBI Taxonomy" id="1855823"/>
    <lineage>
        <taxon>Bacteria</taxon>
        <taxon>Bacillati</taxon>
        <taxon>Bacillota</taxon>
        <taxon>Bacilli</taxon>
        <taxon>Bacillales</taxon>
        <taxon>Staphylococcaceae</taxon>
        <taxon>Macrococcoides</taxon>
    </lineage>
</organism>
<reference evidence="1 2" key="1">
    <citation type="journal article" date="2017" name="Int. J. Syst. Evol. Microbiol.">
        <title>Macrococcus canis sp. nov., a skin bacterium associated with infections in dogs.</title>
        <authorList>
            <person name="Gobeli Brawand S."/>
            <person name="Cotting K."/>
            <person name="Gomez-Sanz E."/>
            <person name="Collaud A."/>
            <person name="Thomann A."/>
            <person name="Brodard I."/>
            <person name="Rodriguez-Campos S."/>
            <person name="Strauss C."/>
            <person name="Perreten V."/>
        </authorList>
    </citation>
    <scope>NUCLEOTIDE SEQUENCE [LARGE SCALE GENOMIC DNA]</scope>
    <source>
        <strain evidence="1 2">KM45013</strain>
    </source>
</reference>
<dbReference type="GeneID" id="35295833"/>
<accession>A0A1W7AD66</accession>
<dbReference type="EMBL" id="CP021059">
    <property type="protein sequence ID" value="ARQ07366.1"/>
    <property type="molecule type" value="Genomic_DNA"/>
</dbReference>
<evidence type="ECO:0000313" key="2">
    <source>
        <dbReference type="Proteomes" id="UP000194154"/>
    </source>
</evidence>
<name>A0A1W7AD66_9STAP</name>
<proteinExistence type="predicted"/>
<dbReference type="STRING" id="1855823.MCCS_17320"/>
<gene>
    <name evidence="1" type="ORF">MCCS_17320</name>
</gene>
<sequence>MAYLHLLASWRNQDYGAVERIIDDEMIATFVKEDGSISRLNKQGLLAIFKERFGMEQDWNFEVIYKGKKRYSELVIVKVSREDENFNLLEDKSICTLVFRTRDNVQTLKRMTFEMGIID</sequence>
<evidence type="ECO:0000313" key="1">
    <source>
        <dbReference type="EMBL" id="ARQ07366.1"/>
    </source>
</evidence>
<dbReference type="Proteomes" id="UP000194154">
    <property type="component" value="Chromosome"/>
</dbReference>
<dbReference type="RefSeq" id="WP_086042927.1">
    <property type="nucleotide sequence ID" value="NZ_CBCRZA010000004.1"/>
</dbReference>